<organism evidence="1 2">
    <name type="scientific">Carpinus fangiana</name>
    <dbReference type="NCBI Taxonomy" id="176857"/>
    <lineage>
        <taxon>Eukaryota</taxon>
        <taxon>Viridiplantae</taxon>
        <taxon>Streptophyta</taxon>
        <taxon>Embryophyta</taxon>
        <taxon>Tracheophyta</taxon>
        <taxon>Spermatophyta</taxon>
        <taxon>Magnoliopsida</taxon>
        <taxon>eudicotyledons</taxon>
        <taxon>Gunneridae</taxon>
        <taxon>Pentapetalae</taxon>
        <taxon>rosids</taxon>
        <taxon>fabids</taxon>
        <taxon>Fagales</taxon>
        <taxon>Betulaceae</taxon>
        <taxon>Carpinus</taxon>
    </lineage>
</organism>
<evidence type="ECO:0000313" key="1">
    <source>
        <dbReference type="EMBL" id="KAE8099848.1"/>
    </source>
</evidence>
<keyword evidence="2" id="KW-1185">Reference proteome</keyword>
<name>A0A5N6RKI1_9ROSI</name>
<dbReference type="AlphaFoldDB" id="A0A5N6RKI1"/>
<sequence>MVWWPASMDWVAIEDQIRDLKEKEEVEKQGEQGAGVGGASSGLWPLKVSEQLSLAVASLRLVEK</sequence>
<reference evidence="1 2" key="1">
    <citation type="submission" date="2019-06" db="EMBL/GenBank/DDBJ databases">
        <title>A chromosomal-level reference genome of Carpinus fangiana (Coryloideae, Betulaceae).</title>
        <authorList>
            <person name="Yang X."/>
            <person name="Wang Z."/>
            <person name="Zhang L."/>
            <person name="Hao G."/>
            <person name="Liu J."/>
            <person name="Yang Y."/>
        </authorList>
    </citation>
    <scope>NUCLEOTIDE SEQUENCE [LARGE SCALE GENOMIC DNA]</scope>
    <source>
        <strain evidence="1">Cfa_2016G</strain>
        <tissue evidence="1">Leaf</tissue>
    </source>
</reference>
<protein>
    <submittedName>
        <fullName evidence="1">Uncharacterized protein</fullName>
    </submittedName>
</protein>
<gene>
    <name evidence="1" type="ORF">FH972_017797</name>
</gene>
<accession>A0A5N6RKI1</accession>
<dbReference type="Proteomes" id="UP000327013">
    <property type="component" value="Chromosome 7"/>
</dbReference>
<evidence type="ECO:0000313" key="2">
    <source>
        <dbReference type="Proteomes" id="UP000327013"/>
    </source>
</evidence>
<dbReference type="EMBL" id="CM017327">
    <property type="protein sequence ID" value="KAE8099848.1"/>
    <property type="molecule type" value="Genomic_DNA"/>
</dbReference>
<proteinExistence type="predicted"/>